<proteinExistence type="predicted"/>
<dbReference type="SUPFAM" id="SSF49854">
    <property type="entry name" value="Spermadhesin, CUB domain"/>
    <property type="match status" value="2"/>
</dbReference>
<dbReference type="EMBL" id="KL363286">
    <property type="protein sequence ID" value="KFD48695.1"/>
    <property type="molecule type" value="Genomic_DNA"/>
</dbReference>
<dbReference type="Proteomes" id="UP000030764">
    <property type="component" value="Unassembled WGS sequence"/>
</dbReference>
<evidence type="ECO:0000256" key="1">
    <source>
        <dbReference type="ARBA" id="ARBA00023157"/>
    </source>
</evidence>
<dbReference type="Pfam" id="PF00431">
    <property type="entry name" value="CUB"/>
    <property type="match status" value="1"/>
</dbReference>
<dbReference type="InterPro" id="IPR001254">
    <property type="entry name" value="Trypsin_dom"/>
</dbReference>
<feature type="domain" description="CUB" evidence="4">
    <location>
        <begin position="30"/>
        <end position="145"/>
    </location>
</feature>
<reference evidence="6 8" key="1">
    <citation type="journal article" date="2014" name="Nat. Genet.">
        <title>Genome and transcriptome of the porcine whipworm Trichuris suis.</title>
        <authorList>
            <person name="Jex A.R."/>
            <person name="Nejsum P."/>
            <person name="Schwarz E.M."/>
            <person name="Hu L."/>
            <person name="Young N.D."/>
            <person name="Hall R.S."/>
            <person name="Korhonen P.K."/>
            <person name="Liao S."/>
            <person name="Thamsborg S."/>
            <person name="Xia J."/>
            <person name="Xu P."/>
            <person name="Wang S."/>
            <person name="Scheerlinck J.P."/>
            <person name="Hofmann A."/>
            <person name="Sternberg P.W."/>
            <person name="Wang J."/>
            <person name="Gasser R.B."/>
        </authorList>
    </citation>
    <scope>NUCLEOTIDE SEQUENCE [LARGE SCALE GENOMIC DNA]</scope>
    <source>
        <strain evidence="7">DCEP-RM93F</strain>
        <strain evidence="6">DCEP-RM93M</strain>
    </source>
</reference>
<accession>A0A085LUP9</accession>
<organism evidence="6 8">
    <name type="scientific">Trichuris suis</name>
    <name type="common">pig whipworm</name>
    <dbReference type="NCBI Taxonomy" id="68888"/>
    <lineage>
        <taxon>Eukaryota</taxon>
        <taxon>Metazoa</taxon>
        <taxon>Ecdysozoa</taxon>
        <taxon>Nematoda</taxon>
        <taxon>Enoplea</taxon>
        <taxon>Dorylaimia</taxon>
        <taxon>Trichinellida</taxon>
        <taxon>Trichuridae</taxon>
        <taxon>Trichuris</taxon>
    </lineage>
</organism>
<protein>
    <recommendedName>
        <fullName evidence="9">CUB domain protein</fullName>
    </recommendedName>
</protein>
<sequence length="576" mass="65848">MIATTTTLHCRLLLLVLLCPFYVLPLFTDCGFDGVLQAGDVVNVESPNYPSSPYPHNAECIWRFKSLVNGVELSTEFFNVEHYEPNVCPDNLTLQVNNKEHAIDPCFAIPKLTTFGAQPPFDFTVTFRSDDRIHWMGFKLSFRAYDAGPFVNSNCGRRYRLKKPTTKFTLVSPNWPLAPAKHSICSWTIENSLDNNDYLVKMEFVHVDYNAIRNLKITDNGKLVKISTDCSRAFRRIRYFRSSSLSVDYESRGNSPDQRIMVNVSAVKDPMCVEKEVKCPGTNRCVPIASLCHDGKGCDLETDQRLSICKTLETCGEQTVKPNVDFAMLGTNKAKPGSWPWMAMLFKQGYNNEESPLGAATIISPRWLLTSADIFCFSEENNYTAAIGFNNFKMAESEWTIFLNVSRVIVHPKFLYGEVDYNVAMVMLDQEIPMPFNDRVNTVCLPDSHRPFKMDDWPKCITTTWGWSHFLMTQLQASIFNQWMCRQIAEYEDKINFNIMCAKYWDEDATFSAQGRGGGPLVCVDDEEEPKWTIYGVVPRGPHLTRSGVFQQARVRIKLQFIWQTMLDFEAVDQQH</sequence>
<feature type="domain" description="Peptidase S1" evidence="5">
    <location>
        <begin position="328"/>
        <end position="567"/>
    </location>
</feature>
<evidence type="ECO:0008006" key="9">
    <source>
        <dbReference type="Google" id="ProtNLM"/>
    </source>
</evidence>
<evidence type="ECO:0000313" key="6">
    <source>
        <dbReference type="EMBL" id="KFD48695.1"/>
    </source>
</evidence>
<keyword evidence="3" id="KW-1133">Transmembrane helix</keyword>
<dbReference type="SUPFAM" id="SSF50494">
    <property type="entry name" value="Trypsin-like serine proteases"/>
    <property type="match status" value="1"/>
</dbReference>
<evidence type="ECO:0000313" key="8">
    <source>
        <dbReference type="Proteomes" id="UP000030764"/>
    </source>
</evidence>
<dbReference type="Pfam" id="PF00089">
    <property type="entry name" value="Trypsin"/>
    <property type="match status" value="1"/>
</dbReference>
<dbReference type="SMART" id="SM00020">
    <property type="entry name" value="Tryp_SPc"/>
    <property type="match status" value="1"/>
</dbReference>
<dbReference type="InterPro" id="IPR043504">
    <property type="entry name" value="Peptidase_S1_PA_chymotrypsin"/>
</dbReference>
<dbReference type="CDD" id="cd00041">
    <property type="entry name" value="CUB"/>
    <property type="match status" value="1"/>
</dbReference>
<name>A0A085LUP9_9BILA</name>
<dbReference type="AlphaFoldDB" id="A0A085LUP9"/>
<evidence type="ECO:0000256" key="2">
    <source>
        <dbReference type="PROSITE-ProRule" id="PRU00059"/>
    </source>
</evidence>
<dbReference type="SMART" id="SM00042">
    <property type="entry name" value="CUB"/>
    <property type="match status" value="1"/>
</dbReference>
<dbReference type="InterPro" id="IPR009003">
    <property type="entry name" value="Peptidase_S1_PA"/>
</dbReference>
<dbReference type="InterPro" id="IPR035914">
    <property type="entry name" value="Sperma_CUB_dom_sf"/>
</dbReference>
<dbReference type="EMBL" id="KL367496">
    <property type="protein sequence ID" value="KFD69284.1"/>
    <property type="molecule type" value="Genomic_DNA"/>
</dbReference>
<feature type="transmembrane region" description="Helical" evidence="3">
    <location>
        <begin position="12"/>
        <end position="28"/>
    </location>
</feature>
<dbReference type="PANTHER" id="PTHR24252:SF7">
    <property type="entry name" value="HYALIN"/>
    <property type="match status" value="1"/>
</dbReference>
<dbReference type="GO" id="GO:0004252">
    <property type="term" value="F:serine-type endopeptidase activity"/>
    <property type="evidence" value="ECO:0007669"/>
    <property type="project" value="InterPro"/>
</dbReference>
<keyword evidence="3" id="KW-0472">Membrane</keyword>
<dbReference type="InterPro" id="IPR000859">
    <property type="entry name" value="CUB_dom"/>
</dbReference>
<keyword evidence="3" id="KW-0812">Transmembrane</keyword>
<dbReference type="GO" id="GO:0006508">
    <property type="term" value="P:proteolysis"/>
    <property type="evidence" value="ECO:0007669"/>
    <property type="project" value="InterPro"/>
</dbReference>
<gene>
    <name evidence="6" type="ORF">M513_10406</name>
    <name evidence="7" type="ORF">M514_10406</name>
</gene>
<evidence type="ECO:0000256" key="3">
    <source>
        <dbReference type="SAM" id="Phobius"/>
    </source>
</evidence>
<keyword evidence="8" id="KW-1185">Reference proteome</keyword>
<dbReference type="Gene3D" id="2.40.10.10">
    <property type="entry name" value="Trypsin-like serine proteases"/>
    <property type="match status" value="2"/>
</dbReference>
<evidence type="ECO:0000259" key="5">
    <source>
        <dbReference type="PROSITE" id="PS50240"/>
    </source>
</evidence>
<keyword evidence="1" id="KW-1015">Disulfide bond</keyword>
<evidence type="ECO:0000259" key="4">
    <source>
        <dbReference type="PROSITE" id="PS01180"/>
    </source>
</evidence>
<evidence type="ECO:0000313" key="7">
    <source>
        <dbReference type="EMBL" id="KFD69284.1"/>
    </source>
</evidence>
<dbReference type="PROSITE" id="PS50240">
    <property type="entry name" value="TRYPSIN_DOM"/>
    <property type="match status" value="1"/>
</dbReference>
<dbReference type="PANTHER" id="PTHR24252">
    <property type="entry name" value="ACROSIN-RELATED"/>
    <property type="match status" value="1"/>
</dbReference>
<comment type="caution">
    <text evidence="2">Lacks conserved residue(s) required for the propagation of feature annotation.</text>
</comment>
<dbReference type="Gene3D" id="2.60.120.290">
    <property type="entry name" value="Spermadhesin, CUB domain"/>
    <property type="match status" value="1"/>
</dbReference>
<dbReference type="PROSITE" id="PS01180">
    <property type="entry name" value="CUB"/>
    <property type="match status" value="1"/>
</dbReference>
<dbReference type="Proteomes" id="UP000030758">
    <property type="component" value="Unassembled WGS sequence"/>
</dbReference>